<dbReference type="Pfam" id="PF12118">
    <property type="entry name" value="SprA-related"/>
    <property type="match status" value="1"/>
</dbReference>
<evidence type="ECO:0000313" key="2">
    <source>
        <dbReference type="EMBL" id="TYC61507.1"/>
    </source>
</evidence>
<accession>A0A6C2D5C1</accession>
<dbReference type="RefSeq" id="WP_148577501.1">
    <property type="nucleotide sequence ID" value="NZ_JAVEUW010000011.1"/>
</dbReference>
<evidence type="ECO:0000313" key="3">
    <source>
        <dbReference type="Proteomes" id="UP000389128"/>
    </source>
</evidence>
<dbReference type="Proteomes" id="UP000389128">
    <property type="component" value="Unassembled WGS sequence"/>
</dbReference>
<evidence type="ECO:0000256" key="1">
    <source>
        <dbReference type="SAM" id="MobiDB-lite"/>
    </source>
</evidence>
<comment type="caution">
    <text evidence="2">The sequence shown here is derived from an EMBL/GenBank/DDBJ whole genome shotgun (WGS) entry which is preliminary data.</text>
</comment>
<protein>
    <recommendedName>
        <fullName evidence="4">Catalase</fullName>
    </recommendedName>
</protein>
<dbReference type="InterPro" id="IPR021973">
    <property type="entry name" value="SprA-related"/>
</dbReference>
<sequence>MSVSSVSSSAAYSVSPASPRRPGAAGQDAALSEADQRAITELKKRDREVRAHELAHVAAGAGLVTHGASYSYETGPDGQRYAVGGEVGIDVSKARTPEETIAKAQQIQAAALAPADPSGPDRQIAARAGQMAMEARMEMASQTSSGDAQAGKVDSAYRGVAQADGAPDAGNQVNTYA</sequence>
<feature type="compositionally biased region" description="Low complexity" evidence="1">
    <location>
        <begin position="1"/>
        <end position="22"/>
    </location>
</feature>
<evidence type="ECO:0008006" key="4">
    <source>
        <dbReference type="Google" id="ProtNLM"/>
    </source>
</evidence>
<gene>
    <name evidence="2" type="ORF">ETQ85_02240</name>
</gene>
<dbReference type="OrthoDB" id="9812722at2"/>
<feature type="region of interest" description="Disordered" evidence="1">
    <location>
        <begin position="1"/>
        <end position="36"/>
    </location>
</feature>
<reference evidence="2 3" key="1">
    <citation type="submission" date="2019-01" db="EMBL/GenBank/DDBJ databases">
        <title>Zoogloea oleivorans genome sequencing and assembly.</title>
        <authorList>
            <person name="Tancsics A."/>
            <person name="Farkas M."/>
            <person name="Kriszt B."/>
            <person name="Maroti G."/>
            <person name="Horvath B."/>
        </authorList>
    </citation>
    <scope>NUCLEOTIDE SEQUENCE [LARGE SCALE GENOMIC DNA]</scope>
    <source>
        <strain evidence="2 3">Buc</strain>
    </source>
</reference>
<dbReference type="EMBL" id="SDKK01000002">
    <property type="protein sequence ID" value="TYC61507.1"/>
    <property type="molecule type" value="Genomic_DNA"/>
</dbReference>
<dbReference type="AlphaFoldDB" id="A0A6C2D5C1"/>
<name>A0A6C2D5C1_9RHOO</name>
<organism evidence="2 3">
    <name type="scientific">Zoogloea oleivorans</name>
    <dbReference type="NCBI Taxonomy" id="1552750"/>
    <lineage>
        <taxon>Bacteria</taxon>
        <taxon>Pseudomonadati</taxon>
        <taxon>Pseudomonadota</taxon>
        <taxon>Betaproteobacteria</taxon>
        <taxon>Rhodocyclales</taxon>
        <taxon>Zoogloeaceae</taxon>
        <taxon>Zoogloea</taxon>
    </lineage>
</organism>
<keyword evidence="3" id="KW-1185">Reference proteome</keyword>
<proteinExistence type="predicted"/>